<reference evidence="1" key="1">
    <citation type="submission" date="2019-12" db="EMBL/GenBank/DDBJ databases">
        <authorList>
            <person name="Cremers G."/>
        </authorList>
    </citation>
    <scope>NUCLEOTIDE SEQUENCE</scope>
    <source>
        <strain evidence="1">Vvax</strain>
    </source>
</reference>
<evidence type="ECO:0000313" key="1">
    <source>
        <dbReference type="EMBL" id="CAA2106035.1"/>
    </source>
</evidence>
<dbReference type="EMBL" id="LR743507">
    <property type="protein sequence ID" value="CAA2106035.1"/>
    <property type="molecule type" value="Genomic_DNA"/>
</dbReference>
<protein>
    <submittedName>
        <fullName evidence="1">Uncharacterized protein</fullName>
    </submittedName>
</protein>
<gene>
    <name evidence="1" type="ORF">VVAX_03548</name>
</gene>
<dbReference type="AlphaFoldDB" id="A0A679JBF6"/>
<accession>A0A679JBF6</accession>
<proteinExistence type="predicted"/>
<organism evidence="1">
    <name type="scientific">Variovorax paradoxus</name>
    <dbReference type="NCBI Taxonomy" id="34073"/>
    <lineage>
        <taxon>Bacteria</taxon>
        <taxon>Pseudomonadati</taxon>
        <taxon>Pseudomonadota</taxon>
        <taxon>Betaproteobacteria</taxon>
        <taxon>Burkholderiales</taxon>
        <taxon>Comamonadaceae</taxon>
        <taxon>Variovorax</taxon>
    </lineage>
</organism>
<sequence>MLQALERAALKGNVTACRAYLAFTSPDLEAVVPKADRAKKMAAPQPNQVKDEPQGKKAEAQAAGLVAQVGTEWEDLLKPPARLQ</sequence>
<name>A0A679JBF6_VARPD</name>